<dbReference type="Pfam" id="PF00378">
    <property type="entry name" value="ECH_1"/>
    <property type="match status" value="1"/>
</dbReference>
<evidence type="ECO:0000313" key="4">
    <source>
        <dbReference type="Proteomes" id="UP001156441"/>
    </source>
</evidence>
<protein>
    <submittedName>
        <fullName evidence="3">Enoyl-CoA hydratase/isomerase family protein</fullName>
    </submittedName>
</protein>
<reference evidence="3 4" key="1">
    <citation type="submission" date="2021-02" db="EMBL/GenBank/DDBJ databases">
        <title>Actinophytocola xerophila sp. nov., isolated from soil of cotton cropping field.</title>
        <authorList>
            <person name="Huang R."/>
            <person name="Chen X."/>
            <person name="Ge X."/>
            <person name="Liu W."/>
        </authorList>
    </citation>
    <scope>NUCLEOTIDE SEQUENCE [LARGE SCALE GENOMIC DNA]</scope>
    <source>
        <strain evidence="3 4">S1-96</strain>
    </source>
</reference>
<dbReference type="SUPFAM" id="SSF52096">
    <property type="entry name" value="ClpP/crotonase"/>
    <property type="match status" value="1"/>
</dbReference>
<dbReference type="RefSeq" id="WP_260190483.1">
    <property type="nucleotide sequence ID" value="NZ_JAFFZE010000009.1"/>
</dbReference>
<dbReference type="Proteomes" id="UP001156441">
    <property type="component" value="Unassembled WGS sequence"/>
</dbReference>
<comment type="caution">
    <text evidence="3">The sequence shown here is derived from an EMBL/GenBank/DDBJ whole genome shotgun (WGS) entry which is preliminary data.</text>
</comment>
<evidence type="ECO:0000256" key="2">
    <source>
        <dbReference type="RuleBase" id="RU003707"/>
    </source>
</evidence>
<dbReference type="InterPro" id="IPR018376">
    <property type="entry name" value="Enoyl-CoA_hyd/isom_CS"/>
</dbReference>
<evidence type="ECO:0000313" key="3">
    <source>
        <dbReference type="EMBL" id="MCT2583113.1"/>
    </source>
</evidence>
<dbReference type="InterPro" id="IPR001753">
    <property type="entry name" value="Enoyl-CoA_hydra/iso"/>
</dbReference>
<gene>
    <name evidence="3" type="ORF">JT362_08290</name>
</gene>
<dbReference type="InterPro" id="IPR029045">
    <property type="entry name" value="ClpP/crotonase-like_dom_sf"/>
</dbReference>
<proteinExistence type="inferred from homology"/>
<dbReference type="NCBIfam" id="NF005496">
    <property type="entry name" value="PRK07110.1"/>
    <property type="match status" value="1"/>
</dbReference>
<comment type="similarity">
    <text evidence="1 2">Belongs to the enoyl-CoA hydratase/isomerase family.</text>
</comment>
<dbReference type="EMBL" id="JAFFZE010000009">
    <property type="protein sequence ID" value="MCT2583113.1"/>
    <property type="molecule type" value="Genomic_DNA"/>
</dbReference>
<organism evidence="3 4">
    <name type="scientific">Actinophytocola gossypii</name>
    <dbReference type="NCBI Taxonomy" id="2812003"/>
    <lineage>
        <taxon>Bacteria</taxon>
        <taxon>Bacillati</taxon>
        <taxon>Actinomycetota</taxon>
        <taxon>Actinomycetes</taxon>
        <taxon>Pseudonocardiales</taxon>
        <taxon>Pseudonocardiaceae</taxon>
    </lineage>
</organism>
<dbReference type="PROSITE" id="PS00166">
    <property type="entry name" value="ENOYL_COA_HYDRATASE"/>
    <property type="match status" value="1"/>
</dbReference>
<evidence type="ECO:0000256" key="1">
    <source>
        <dbReference type="ARBA" id="ARBA00005254"/>
    </source>
</evidence>
<dbReference type="Gene3D" id="3.90.226.10">
    <property type="entry name" value="2-enoyl-CoA Hydratase, Chain A, domain 1"/>
    <property type="match status" value="1"/>
</dbReference>
<dbReference type="PANTHER" id="PTHR11941">
    <property type="entry name" value="ENOYL-COA HYDRATASE-RELATED"/>
    <property type="match status" value="1"/>
</dbReference>
<sequence>MTTATRAFGPVRLLRTGRVALVTMADEASGNTISPALSAGLEDVLAVVATDPTVHAVVVTGLPDRFSCGASREYLAAADPVDVEPFVRAFVHCPLPVVAAMRGHAVGGGLSQGLYADIPILSERSMYAANFLNFGLAPAYGTTWLLPARLGSTLGTELLLTARAYRGAELRDRGAPVRIVPHDDVVAVALAEAERIARAPRRALELMKAQLAGQVLAAGDAAIEVETGPHERSWAAADRLALVGDRYGRAEELRP</sequence>
<dbReference type="PANTHER" id="PTHR11941:SF133">
    <property type="entry name" value="1,2-EPOXYPHENYLACETYL-COA ISOMERASE"/>
    <property type="match status" value="1"/>
</dbReference>
<name>A0ABT2J5Q0_9PSEU</name>
<keyword evidence="4" id="KW-1185">Reference proteome</keyword>
<dbReference type="CDD" id="cd06558">
    <property type="entry name" value="crotonase-like"/>
    <property type="match status" value="1"/>
</dbReference>
<accession>A0ABT2J5Q0</accession>